<comment type="subcellular location">
    <subcellularLocation>
        <location evidence="1">Membrane</location>
        <topology evidence="1">Multi-pass membrane protein</topology>
    </subcellularLocation>
</comment>
<dbReference type="GO" id="GO:0006644">
    <property type="term" value="P:phospholipid metabolic process"/>
    <property type="evidence" value="ECO:0007669"/>
    <property type="project" value="InterPro"/>
</dbReference>
<dbReference type="OrthoDB" id="8907274at2759"/>
<keyword evidence="3 7" id="KW-0812">Transmembrane</keyword>
<dbReference type="GO" id="GO:0046839">
    <property type="term" value="P:phospholipid dephosphorylation"/>
    <property type="evidence" value="ECO:0007669"/>
    <property type="project" value="TreeGrafter"/>
</dbReference>
<dbReference type="Proteomes" id="UP000504606">
    <property type="component" value="Unplaced"/>
</dbReference>
<feature type="compositionally biased region" description="Basic and acidic residues" evidence="6">
    <location>
        <begin position="328"/>
        <end position="340"/>
    </location>
</feature>
<reference evidence="10" key="2">
    <citation type="submission" date="2025-08" db="UniProtKB">
        <authorList>
            <consortium name="RefSeq"/>
        </authorList>
    </citation>
    <scope>IDENTIFICATION</scope>
    <source>
        <tissue evidence="10">Whole organism</tissue>
    </source>
</reference>
<evidence type="ECO:0000256" key="2">
    <source>
        <dbReference type="ARBA" id="ARBA00008816"/>
    </source>
</evidence>
<dbReference type="AlphaFoldDB" id="A0A9C6X8M0"/>
<dbReference type="Pfam" id="PF01569">
    <property type="entry name" value="PAP2"/>
    <property type="match status" value="1"/>
</dbReference>
<evidence type="ECO:0000256" key="4">
    <source>
        <dbReference type="ARBA" id="ARBA00022989"/>
    </source>
</evidence>
<dbReference type="Gene3D" id="1.20.144.10">
    <property type="entry name" value="Phosphatidic acid phosphatase type 2/haloperoxidase"/>
    <property type="match status" value="1"/>
</dbReference>
<protein>
    <submittedName>
        <fullName evidence="10">Phospholipid phosphatase 1</fullName>
    </submittedName>
</protein>
<dbReference type="GO" id="GO:0005886">
    <property type="term" value="C:plasma membrane"/>
    <property type="evidence" value="ECO:0007669"/>
    <property type="project" value="TreeGrafter"/>
</dbReference>
<feature type="transmembrane region" description="Helical" evidence="7">
    <location>
        <begin position="231"/>
        <end position="250"/>
    </location>
</feature>
<feature type="transmembrane region" description="Helical" evidence="7">
    <location>
        <begin position="174"/>
        <end position="193"/>
    </location>
</feature>
<evidence type="ECO:0000259" key="8">
    <source>
        <dbReference type="SMART" id="SM00014"/>
    </source>
</evidence>
<feature type="transmembrane region" description="Helical" evidence="7">
    <location>
        <begin position="57"/>
        <end position="77"/>
    </location>
</feature>
<feature type="compositionally biased region" description="Low complexity" evidence="6">
    <location>
        <begin position="318"/>
        <end position="327"/>
    </location>
</feature>
<feature type="domain" description="Phosphatidic acid phosphatase type 2/haloperoxidase" evidence="8">
    <location>
        <begin position="105"/>
        <end position="250"/>
    </location>
</feature>
<dbReference type="KEGG" id="foc:113206875"/>
<evidence type="ECO:0000256" key="1">
    <source>
        <dbReference type="ARBA" id="ARBA00004141"/>
    </source>
</evidence>
<feature type="transmembrane region" description="Helical" evidence="7">
    <location>
        <begin position="108"/>
        <end position="126"/>
    </location>
</feature>
<feature type="region of interest" description="Disordered" evidence="6">
    <location>
        <begin position="318"/>
        <end position="340"/>
    </location>
</feature>
<reference evidence="10" key="1">
    <citation type="journal article" date="2018" name="Proc. Natl. Acad. Sci. U.S.A.">
        <title>Phylogenomics and the evolution of hemipteroid insects.</title>
        <authorList>
            <person name="Johnson K.P."/>
            <person name="Dietrich C.H."/>
            <person name="Friedrich F."/>
            <person name="Beutel R.G."/>
            <person name="Wipfler B."/>
            <person name="Peters R.S."/>
            <person name="Allen J.M."/>
            <person name="Petersen M."/>
            <person name="Donath A."/>
            <person name="Walden K.K."/>
            <person name="Kozlov A.M."/>
            <person name="Podsiadlowski L."/>
            <person name="Mayer C."/>
            <person name="Meusemann K."/>
            <person name="Vasilikopoulos A."/>
            <person name="Waterhouse R.M."/>
            <person name="Cameron S.L."/>
            <person name="Weirauch C."/>
            <person name="Swanson D.R."/>
            <person name="Percy D.M."/>
            <person name="Hardy N.B."/>
            <person name="Terry I."/>
            <person name="Liu S."/>
            <person name="Zhou X."/>
            <person name="Misof B."/>
            <person name="Robertson H.M."/>
            <person name="Yoshizawa K."/>
        </authorList>
    </citation>
    <scope>NUCLEOTIDE SEQUENCE</scope>
    <source>
        <tissue evidence="10">Whole organism</tissue>
    </source>
</reference>
<evidence type="ECO:0000313" key="9">
    <source>
        <dbReference type="Proteomes" id="UP000504606"/>
    </source>
</evidence>
<evidence type="ECO:0000313" key="10">
    <source>
        <dbReference type="RefSeq" id="XP_052131138.1"/>
    </source>
</evidence>
<dbReference type="InterPro" id="IPR043216">
    <property type="entry name" value="PAP-like"/>
</dbReference>
<dbReference type="GO" id="GO:0007165">
    <property type="term" value="P:signal transduction"/>
    <property type="evidence" value="ECO:0007669"/>
    <property type="project" value="TreeGrafter"/>
</dbReference>
<dbReference type="GO" id="GO:0008195">
    <property type="term" value="F:phosphatidate phosphatase activity"/>
    <property type="evidence" value="ECO:0007669"/>
    <property type="project" value="TreeGrafter"/>
</dbReference>
<dbReference type="InterPro" id="IPR036938">
    <property type="entry name" value="PAP2/HPO_sf"/>
</dbReference>
<evidence type="ECO:0000256" key="7">
    <source>
        <dbReference type="SAM" id="Phobius"/>
    </source>
</evidence>
<name>A0A9C6X8M0_FRAOC</name>
<dbReference type="PANTHER" id="PTHR10165:SF103">
    <property type="entry name" value="PHOSPHOLIPID PHOSPHATASE HOMOLOG 1.2 HOMOLOG"/>
    <property type="match status" value="1"/>
</dbReference>
<keyword evidence="5 7" id="KW-0472">Membrane</keyword>
<proteinExistence type="inferred from homology"/>
<dbReference type="InterPro" id="IPR000326">
    <property type="entry name" value="PAP2/HPO"/>
</dbReference>
<evidence type="ECO:0000256" key="6">
    <source>
        <dbReference type="SAM" id="MobiDB-lite"/>
    </source>
</evidence>
<dbReference type="CDD" id="cd03384">
    <property type="entry name" value="PAP2_wunen"/>
    <property type="match status" value="1"/>
</dbReference>
<keyword evidence="4 7" id="KW-1133">Transmembrane helix</keyword>
<dbReference type="GeneID" id="113206875"/>
<dbReference type="SUPFAM" id="SSF48317">
    <property type="entry name" value="Acid phosphatase/Vanadium-dependent haloperoxidase"/>
    <property type="match status" value="1"/>
</dbReference>
<sequence>MWKERKAQAWRWVVDVLIYAAVLGLLAAVEYGYMPSPRTGFYCNDPKINFKFNGDTVTIGILLSGSFIFPLLALWFVEAGLTHTHRGGGLWRSLRAAVRPAARWYREFLLGLGVVMFVTDAMKLLVSEPRPHFLDTCRPDAALNCSSPSQWIDDFACTNQRDSKWAVRDSMRSFPSGHTSISVFTALYVMIYLRRRMMPDVTLLLVPWLQGLFLLWALVCSLTRITDHRHHWWDVMAGSVVGVVSAFYTVRMFCEDFCPRHEDDGDDSLSSSPGVGRGDAKGLPTRPLLNGHVHAKDCTCPCGPDLDAVPARRLLSSSSSCASSLTAAEERELREVSTTS</sequence>
<organism evidence="9 10">
    <name type="scientific">Frankliniella occidentalis</name>
    <name type="common">Western flower thrips</name>
    <name type="synonym">Euthrips occidentalis</name>
    <dbReference type="NCBI Taxonomy" id="133901"/>
    <lineage>
        <taxon>Eukaryota</taxon>
        <taxon>Metazoa</taxon>
        <taxon>Ecdysozoa</taxon>
        <taxon>Arthropoda</taxon>
        <taxon>Hexapoda</taxon>
        <taxon>Insecta</taxon>
        <taxon>Pterygota</taxon>
        <taxon>Neoptera</taxon>
        <taxon>Paraneoptera</taxon>
        <taxon>Thysanoptera</taxon>
        <taxon>Terebrantia</taxon>
        <taxon>Thripoidea</taxon>
        <taxon>Thripidae</taxon>
        <taxon>Frankliniella</taxon>
    </lineage>
</organism>
<comment type="similarity">
    <text evidence="2">Belongs to the PA-phosphatase related phosphoesterase family.</text>
</comment>
<feature type="transmembrane region" description="Helical" evidence="7">
    <location>
        <begin position="12"/>
        <end position="34"/>
    </location>
</feature>
<dbReference type="SMART" id="SM00014">
    <property type="entry name" value="acidPPc"/>
    <property type="match status" value="1"/>
</dbReference>
<evidence type="ECO:0000256" key="5">
    <source>
        <dbReference type="ARBA" id="ARBA00023136"/>
    </source>
</evidence>
<dbReference type="PANTHER" id="PTHR10165">
    <property type="entry name" value="LIPID PHOSPHATE PHOSPHATASE"/>
    <property type="match status" value="1"/>
</dbReference>
<accession>A0A9C6X8M0</accession>
<gene>
    <name evidence="10" type="primary">LOC113206875</name>
</gene>
<dbReference type="RefSeq" id="XP_052131138.1">
    <property type="nucleotide sequence ID" value="XM_052275178.1"/>
</dbReference>
<keyword evidence="9" id="KW-1185">Reference proteome</keyword>
<evidence type="ECO:0000256" key="3">
    <source>
        <dbReference type="ARBA" id="ARBA00022692"/>
    </source>
</evidence>
<feature type="transmembrane region" description="Helical" evidence="7">
    <location>
        <begin position="205"/>
        <end position="225"/>
    </location>
</feature>